<evidence type="ECO:0000256" key="8">
    <source>
        <dbReference type="ARBA" id="ARBA00022801"/>
    </source>
</evidence>
<dbReference type="RefSeq" id="WP_090553704.1">
    <property type="nucleotide sequence ID" value="NZ_FNFP01000004.1"/>
</dbReference>
<name>A0A1G9FE35_9FIRM</name>
<keyword evidence="8" id="KW-0378">Hydrolase</keyword>
<evidence type="ECO:0000259" key="13">
    <source>
        <dbReference type="Pfam" id="PF07687"/>
    </source>
</evidence>
<evidence type="ECO:0000256" key="6">
    <source>
        <dbReference type="ARBA" id="ARBA00016853"/>
    </source>
</evidence>
<reference evidence="14 15" key="1">
    <citation type="submission" date="2016-10" db="EMBL/GenBank/DDBJ databases">
        <authorList>
            <person name="de Groot N.N."/>
        </authorList>
    </citation>
    <scope>NUCLEOTIDE SEQUENCE [LARGE SCALE GENOMIC DNA]</scope>
    <source>
        <strain evidence="14 15">DSM 18346</strain>
    </source>
</reference>
<evidence type="ECO:0000256" key="3">
    <source>
        <dbReference type="ARBA" id="ARBA00005130"/>
    </source>
</evidence>
<gene>
    <name evidence="14" type="ORF">SAMN05660472_02165</name>
</gene>
<evidence type="ECO:0000256" key="1">
    <source>
        <dbReference type="ARBA" id="ARBA00001941"/>
    </source>
</evidence>
<comment type="pathway">
    <text evidence="3">Amino-acid biosynthesis; L-lysine biosynthesis via DAP pathway; LL-2,6-diaminopimelate from (S)-tetrahydrodipicolinate (succinylase route): step 3/3.</text>
</comment>
<dbReference type="PROSITE" id="PS00758">
    <property type="entry name" value="ARGE_DAPE_CPG2_1"/>
    <property type="match status" value="1"/>
</dbReference>
<dbReference type="GO" id="GO:0046872">
    <property type="term" value="F:metal ion binding"/>
    <property type="evidence" value="ECO:0007669"/>
    <property type="project" value="UniProtKB-KW"/>
</dbReference>
<dbReference type="AlphaFoldDB" id="A0A1G9FE35"/>
<comment type="cofactor">
    <cofactor evidence="1">
        <name>Co(2+)</name>
        <dbReference type="ChEBI" id="CHEBI:48828"/>
    </cofactor>
</comment>
<dbReference type="Pfam" id="PF01546">
    <property type="entry name" value="Peptidase_M20"/>
    <property type="match status" value="1"/>
</dbReference>
<dbReference type="Gene3D" id="3.30.70.360">
    <property type="match status" value="1"/>
</dbReference>
<evidence type="ECO:0000313" key="14">
    <source>
        <dbReference type="EMBL" id="SDK86695.1"/>
    </source>
</evidence>
<evidence type="ECO:0000256" key="10">
    <source>
        <dbReference type="ARBA" id="ARBA00023285"/>
    </source>
</evidence>
<dbReference type="CDD" id="cd08659">
    <property type="entry name" value="M20_ArgE_DapE-like"/>
    <property type="match status" value="1"/>
</dbReference>
<keyword evidence="7" id="KW-0479">Metal-binding</keyword>
<evidence type="ECO:0000256" key="5">
    <source>
        <dbReference type="ARBA" id="ARBA00011921"/>
    </source>
</evidence>
<protein>
    <recommendedName>
        <fullName evidence="6">Probable succinyl-diaminopimelate desuccinylase</fullName>
        <ecNumber evidence="5">3.5.1.18</ecNumber>
    </recommendedName>
</protein>
<dbReference type="InterPro" id="IPR010182">
    <property type="entry name" value="ArgE/DapE"/>
</dbReference>
<dbReference type="SUPFAM" id="SSF55031">
    <property type="entry name" value="Bacterial exopeptidase dimerisation domain"/>
    <property type="match status" value="1"/>
</dbReference>
<sequence>MTENLIGNSYLNVVNMVNEEELISFTQQLLRINSVYDPKKEGCNEERVAYFVADYLKKMGLDVYIDEVVPGRPNVIAILQGAEEGKTLLFEGHTDVVTAGDLDEWNYPPFDGVIDNGNIYGRGACDTKGNLAAAIFAVKAIINSGQKFFGKILLCIPVDEEGMMLGIKDFIKKGWADEVDAAVICEPQENNICITQKGAMRIILRVEGKMAHGAMPLAGINPNWGMAKVICELEKLQQKEINRLGKHPYLGYPSITPTILMAPSKGEAQINVIPKECYTTLDIRTVPEQNHEILKKEIQEIIDRLAEENKDFKASMEVIEERPWTETPKEEHVVQAISNAYTILTGKEPIYNGVPGATDGTFLNCLKGIPIVTTGAGDRLIPHQADEYVEIKELVETTKIYALTALLYLNDEEDI</sequence>
<dbReference type="InterPro" id="IPR036264">
    <property type="entry name" value="Bact_exopeptidase_dim_dom"/>
</dbReference>
<dbReference type="InterPro" id="IPR002933">
    <property type="entry name" value="Peptidase_M20"/>
</dbReference>
<evidence type="ECO:0000313" key="15">
    <source>
        <dbReference type="Proteomes" id="UP000198718"/>
    </source>
</evidence>
<dbReference type="InterPro" id="IPR001261">
    <property type="entry name" value="ArgE/DapE_CS"/>
</dbReference>
<comment type="similarity">
    <text evidence="4">Belongs to the peptidase M20A family.</text>
</comment>
<evidence type="ECO:0000256" key="11">
    <source>
        <dbReference type="ARBA" id="ARBA00051301"/>
    </source>
</evidence>
<evidence type="ECO:0000256" key="12">
    <source>
        <dbReference type="SAM" id="Coils"/>
    </source>
</evidence>
<dbReference type="InterPro" id="IPR050072">
    <property type="entry name" value="Peptidase_M20A"/>
</dbReference>
<feature type="domain" description="Peptidase M20 dimerisation" evidence="13">
    <location>
        <begin position="194"/>
        <end position="308"/>
    </location>
</feature>
<keyword evidence="15" id="KW-1185">Reference proteome</keyword>
<feature type="coiled-coil region" evidence="12">
    <location>
        <begin position="288"/>
        <end position="322"/>
    </location>
</feature>
<keyword evidence="10" id="KW-0170">Cobalt</keyword>
<dbReference type="Proteomes" id="UP000198718">
    <property type="component" value="Unassembled WGS sequence"/>
</dbReference>
<evidence type="ECO:0000256" key="4">
    <source>
        <dbReference type="ARBA" id="ARBA00006247"/>
    </source>
</evidence>
<proteinExistence type="inferred from homology"/>
<dbReference type="PROSITE" id="PS00759">
    <property type="entry name" value="ARGE_DAPE_CPG2_2"/>
    <property type="match status" value="1"/>
</dbReference>
<comment type="catalytic activity">
    <reaction evidence="11">
        <text>N-succinyl-(2S,6S)-2,6-diaminopimelate + H2O = (2S,6S)-2,6-diaminopimelate + succinate</text>
        <dbReference type="Rhea" id="RHEA:22608"/>
        <dbReference type="ChEBI" id="CHEBI:15377"/>
        <dbReference type="ChEBI" id="CHEBI:30031"/>
        <dbReference type="ChEBI" id="CHEBI:57609"/>
        <dbReference type="ChEBI" id="CHEBI:58087"/>
        <dbReference type="EC" id="3.5.1.18"/>
    </reaction>
</comment>
<comment type="cofactor">
    <cofactor evidence="2">
        <name>Zn(2+)</name>
        <dbReference type="ChEBI" id="CHEBI:29105"/>
    </cofactor>
</comment>
<dbReference type="NCBIfam" id="TIGR01910">
    <property type="entry name" value="DapE-ArgE"/>
    <property type="match status" value="1"/>
</dbReference>
<dbReference type="Pfam" id="PF07687">
    <property type="entry name" value="M20_dimer"/>
    <property type="match status" value="1"/>
</dbReference>
<dbReference type="EMBL" id="FNFP01000004">
    <property type="protein sequence ID" value="SDK86695.1"/>
    <property type="molecule type" value="Genomic_DNA"/>
</dbReference>
<dbReference type="InterPro" id="IPR011650">
    <property type="entry name" value="Peptidase_M20_dimer"/>
</dbReference>
<accession>A0A1G9FE35</accession>
<dbReference type="STRING" id="393762.SAMN05660472_02165"/>
<dbReference type="SUPFAM" id="SSF53187">
    <property type="entry name" value="Zn-dependent exopeptidases"/>
    <property type="match status" value="1"/>
</dbReference>
<dbReference type="Gene3D" id="3.40.630.10">
    <property type="entry name" value="Zn peptidases"/>
    <property type="match status" value="2"/>
</dbReference>
<dbReference type="GO" id="GO:0009014">
    <property type="term" value="F:succinyl-diaminopimelate desuccinylase activity"/>
    <property type="evidence" value="ECO:0007669"/>
    <property type="project" value="UniProtKB-EC"/>
</dbReference>
<keyword evidence="12" id="KW-0175">Coiled coil</keyword>
<evidence type="ECO:0000256" key="2">
    <source>
        <dbReference type="ARBA" id="ARBA00001947"/>
    </source>
</evidence>
<dbReference type="OrthoDB" id="9792335at2"/>
<evidence type="ECO:0000256" key="7">
    <source>
        <dbReference type="ARBA" id="ARBA00022723"/>
    </source>
</evidence>
<organism evidence="14 15">
    <name type="scientific">Natronincola ferrireducens</name>
    <dbReference type="NCBI Taxonomy" id="393762"/>
    <lineage>
        <taxon>Bacteria</taxon>
        <taxon>Bacillati</taxon>
        <taxon>Bacillota</taxon>
        <taxon>Clostridia</taxon>
        <taxon>Peptostreptococcales</taxon>
        <taxon>Natronincolaceae</taxon>
        <taxon>Natronincola</taxon>
    </lineage>
</organism>
<keyword evidence="9" id="KW-0862">Zinc</keyword>
<dbReference type="GO" id="GO:0009089">
    <property type="term" value="P:lysine biosynthetic process via diaminopimelate"/>
    <property type="evidence" value="ECO:0007669"/>
    <property type="project" value="UniProtKB-UniPathway"/>
</dbReference>
<evidence type="ECO:0000256" key="9">
    <source>
        <dbReference type="ARBA" id="ARBA00022833"/>
    </source>
</evidence>
<dbReference type="PANTHER" id="PTHR43808">
    <property type="entry name" value="ACETYLORNITHINE DEACETYLASE"/>
    <property type="match status" value="1"/>
</dbReference>
<dbReference type="UniPathway" id="UPA00034">
    <property type="reaction ID" value="UER00021"/>
</dbReference>
<dbReference type="EC" id="3.5.1.18" evidence="5"/>